<evidence type="ECO:0000259" key="13">
    <source>
        <dbReference type="PROSITE" id="PS50110"/>
    </source>
</evidence>
<accession>A0A1V0GZN8</accession>
<dbReference type="Pfam" id="PF00512">
    <property type="entry name" value="HisKA"/>
    <property type="match status" value="1"/>
</dbReference>
<feature type="transmembrane region" description="Helical" evidence="11">
    <location>
        <begin position="12"/>
        <end position="34"/>
    </location>
</feature>
<evidence type="ECO:0000259" key="15">
    <source>
        <dbReference type="PROSITE" id="PS50894"/>
    </source>
</evidence>
<keyword evidence="16" id="KW-0614">Plasmid</keyword>
<dbReference type="SUPFAM" id="SSF52172">
    <property type="entry name" value="CheY-like"/>
    <property type="match status" value="1"/>
</dbReference>
<dbReference type="InterPro" id="IPR005467">
    <property type="entry name" value="His_kinase_dom"/>
</dbReference>
<evidence type="ECO:0000256" key="10">
    <source>
        <dbReference type="SAM" id="Coils"/>
    </source>
</evidence>
<evidence type="ECO:0000256" key="6">
    <source>
        <dbReference type="ARBA" id="ARBA00022777"/>
    </source>
</evidence>
<dbReference type="InterPro" id="IPR004358">
    <property type="entry name" value="Sig_transdc_His_kin-like_C"/>
</dbReference>
<proteinExistence type="predicted"/>
<dbReference type="InterPro" id="IPR003594">
    <property type="entry name" value="HATPase_dom"/>
</dbReference>
<dbReference type="Gene3D" id="1.10.287.130">
    <property type="match status" value="1"/>
</dbReference>
<keyword evidence="5" id="KW-0808">Transferase</keyword>
<dbReference type="InterPro" id="IPR003660">
    <property type="entry name" value="HAMP_dom"/>
</dbReference>
<keyword evidence="6" id="KW-0418">Kinase</keyword>
<dbReference type="Pfam" id="PF00072">
    <property type="entry name" value="Response_reg"/>
    <property type="match status" value="1"/>
</dbReference>
<gene>
    <name evidence="16" type="ORF">A6J80_23105</name>
</gene>
<dbReference type="PROSITE" id="PS50109">
    <property type="entry name" value="HIS_KIN"/>
    <property type="match status" value="1"/>
</dbReference>
<dbReference type="CDD" id="cd17546">
    <property type="entry name" value="REC_hyHK_CKI1_RcsC-like"/>
    <property type="match status" value="1"/>
</dbReference>
<comment type="catalytic activity">
    <reaction evidence="1">
        <text>ATP + protein L-histidine = ADP + protein N-phospho-L-histidine.</text>
        <dbReference type="EC" id="2.7.13.3"/>
    </reaction>
</comment>
<evidence type="ECO:0000256" key="8">
    <source>
        <dbReference type="PROSITE-ProRule" id="PRU00110"/>
    </source>
</evidence>
<evidence type="ECO:0000313" key="16">
    <source>
        <dbReference type="EMBL" id="ARC39159.2"/>
    </source>
</evidence>
<dbReference type="InterPro" id="IPR001789">
    <property type="entry name" value="Sig_transdc_resp-reg_receiver"/>
</dbReference>
<evidence type="ECO:0000256" key="9">
    <source>
        <dbReference type="PROSITE-ProRule" id="PRU00169"/>
    </source>
</evidence>
<geneLocation type="plasmid" evidence="16 17">
    <name>unnamed7</name>
</geneLocation>
<dbReference type="PRINTS" id="PR00344">
    <property type="entry name" value="BCTRLSENSOR"/>
</dbReference>
<dbReference type="PROSITE" id="PS50885">
    <property type="entry name" value="HAMP"/>
    <property type="match status" value="1"/>
</dbReference>
<dbReference type="CDD" id="cd16922">
    <property type="entry name" value="HATPase_EvgS-ArcB-TorS-like"/>
    <property type="match status" value="1"/>
</dbReference>
<dbReference type="InterPro" id="IPR011006">
    <property type="entry name" value="CheY-like_superfamily"/>
</dbReference>
<dbReference type="Pfam" id="PF01627">
    <property type="entry name" value="Hpt"/>
    <property type="match status" value="1"/>
</dbReference>
<evidence type="ECO:0000259" key="12">
    <source>
        <dbReference type="PROSITE" id="PS50109"/>
    </source>
</evidence>
<dbReference type="CDD" id="cd16172">
    <property type="entry name" value="TorS_sensor_domain"/>
    <property type="match status" value="1"/>
</dbReference>
<dbReference type="Pfam" id="PF21689">
    <property type="entry name" value="TorS_sensor_domain"/>
    <property type="match status" value="1"/>
</dbReference>
<evidence type="ECO:0000256" key="11">
    <source>
        <dbReference type="SAM" id="Phobius"/>
    </source>
</evidence>
<dbReference type="Pfam" id="PF02518">
    <property type="entry name" value="HATPase_c"/>
    <property type="match status" value="1"/>
</dbReference>
<dbReference type="GO" id="GO:0005524">
    <property type="term" value="F:ATP binding"/>
    <property type="evidence" value="ECO:0007669"/>
    <property type="project" value="UniProtKB-KW"/>
</dbReference>
<name>A0A1V0GZN8_9RHOB</name>
<evidence type="ECO:0000256" key="3">
    <source>
        <dbReference type="ARBA" id="ARBA00012438"/>
    </source>
</evidence>
<dbReference type="GO" id="GO:0000155">
    <property type="term" value="F:phosphorelay sensor kinase activity"/>
    <property type="evidence" value="ECO:0007669"/>
    <property type="project" value="InterPro"/>
</dbReference>
<dbReference type="Gene3D" id="1.20.58.920">
    <property type="match status" value="1"/>
</dbReference>
<dbReference type="InterPro" id="IPR008207">
    <property type="entry name" value="Sig_transdc_His_kin_Hpt_dom"/>
</dbReference>
<feature type="modified residue" description="Phosphohistidine" evidence="8">
    <location>
        <position position="879"/>
    </location>
</feature>
<evidence type="ECO:0000256" key="7">
    <source>
        <dbReference type="ARBA" id="ARBA00023012"/>
    </source>
</evidence>
<dbReference type="InterPro" id="IPR037952">
    <property type="entry name" value="Sensor_TorS"/>
</dbReference>
<dbReference type="EMBL" id="CP020447">
    <property type="protein sequence ID" value="ARC39159.2"/>
    <property type="molecule type" value="Genomic_DNA"/>
</dbReference>
<feature type="domain" description="Response regulatory" evidence="13">
    <location>
        <begin position="709"/>
        <end position="827"/>
    </location>
</feature>
<keyword evidence="7" id="KW-0902">Two-component regulatory system</keyword>
<dbReference type="InterPro" id="IPR036890">
    <property type="entry name" value="HATPase_C_sf"/>
</dbReference>
<dbReference type="SUPFAM" id="SSF47384">
    <property type="entry name" value="Homodimeric domain of signal transducing histidine kinase"/>
    <property type="match status" value="1"/>
</dbReference>
<keyword evidence="11" id="KW-0812">Transmembrane</keyword>
<keyword evidence="10" id="KW-0175">Coiled coil</keyword>
<protein>
    <recommendedName>
        <fullName evidence="3">histidine kinase</fullName>
        <ecNumber evidence="3">2.7.13.3</ecNumber>
    </recommendedName>
</protein>
<dbReference type="Gene3D" id="1.20.120.160">
    <property type="entry name" value="HPT domain"/>
    <property type="match status" value="1"/>
</dbReference>
<dbReference type="Gene3D" id="3.30.565.10">
    <property type="entry name" value="Histidine kinase-like ATPase, C-terminal domain"/>
    <property type="match status" value="1"/>
</dbReference>
<feature type="domain" description="HAMP" evidence="14">
    <location>
        <begin position="365"/>
        <end position="417"/>
    </location>
</feature>
<evidence type="ECO:0000256" key="1">
    <source>
        <dbReference type="ARBA" id="ARBA00000085"/>
    </source>
</evidence>
<evidence type="ECO:0000259" key="14">
    <source>
        <dbReference type="PROSITE" id="PS50885"/>
    </source>
</evidence>
<dbReference type="SUPFAM" id="SSF47226">
    <property type="entry name" value="Histidine-containing phosphotransfer domain, HPT domain"/>
    <property type="match status" value="1"/>
</dbReference>
<organism evidence="16 17">
    <name type="scientific">Paracoccus yeei</name>
    <dbReference type="NCBI Taxonomy" id="147645"/>
    <lineage>
        <taxon>Bacteria</taxon>
        <taxon>Pseudomonadati</taxon>
        <taxon>Pseudomonadota</taxon>
        <taxon>Alphaproteobacteria</taxon>
        <taxon>Rhodobacterales</taxon>
        <taxon>Paracoccaceae</taxon>
        <taxon>Paracoccus</taxon>
    </lineage>
</organism>
<dbReference type="InterPro" id="IPR036641">
    <property type="entry name" value="HPT_dom_sf"/>
</dbReference>
<dbReference type="EC" id="2.7.13.3" evidence="3"/>
<dbReference type="SUPFAM" id="SSF55874">
    <property type="entry name" value="ATPase domain of HSP90 chaperone/DNA topoisomerase II/histidine kinase"/>
    <property type="match status" value="1"/>
</dbReference>
<dbReference type="InterPro" id="IPR003661">
    <property type="entry name" value="HisK_dim/P_dom"/>
</dbReference>
<feature type="transmembrane region" description="Helical" evidence="11">
    <location>
        <begin position="341"/>
        <end position="363"/>
    </location>
</feature>
<evidence type="ECO:0000256" key="5">
    <source>
        <dbReference type="ARBA" id="ARBA00022679"/>
    </source>
</evidence>
<reference evidence="16" key="1">
    <citation type="submission" date="2017-12" db="EMBL/GenBank/DDBJ databases">
        <title>FDA dAtabase for Regulatory Grade micrObial Sequences (FDA-ARGOS): Supporting development and validation of Infectious Disease Dx tests.</title>
        <authorList>
            <person name="Campos J."/>
            <person name="Goldberg B."/>
            <person name="Tallon L."/>
            <person name="Sadzewicz L."/>
            <person name="Sengamalay N."/>
            <person name="Ott S."/>
            <person name="Godinez A."/>
            <person name="Nagaraj S."/>
            <person name="Vyas G."/>
            <person name="Aluvathingal J."/>
            <person name="Nadendla S."/>
            <person name="Geyer C."/>
            <person name="Nandy P."/>
            <person name="Hobson J."/>
            <person name="Sichtig H."/>
        </authorList>
    </citation>
    <scope>NUCLEOTIDE SEQUENCE</scope>
    <source>
        <strain evidence="16">FDAARGOS_252</strain>
        <plasmid evidence="16">unnamed7</plasmid>
    </source>
</reference>
<feature type="domain" description="Histidine kinase" evidence="12">
    <location>
        <begin position="474"/>
        <end position="692"/>
    </location>
</feature>
<keyword evidence="11" id="KW-0472">Membrane</keyword>
<dbReference type="SMART" id="SM00388">
    <property type="entry name" value="HisKA"/>
    <property type="match status" value="1"/>
</dbReference>
<dbReference type="SUPFAM" id="SSF47162">
    <property type="entry name" value="Apolipoprotein"/>
    <property type="match status" value="1"/>
</dbReference>
<keyword evidence="17" id="KW-1185">Reference proteome</keyword>
<dbReference type="KEGG" id="pye:A6J80_23105"/>
<feature type="domain" description="HPt" evidence="15">
    <location>
        <begin position="840"/>
        <end position="935"/>
    </location>
</feature>
<dbReference type="Proteomes" id="UP000191257">
    <property type="component" value="Plasmid unnamed7"/>
</dbReference>
<dbReference type="PROSITE" id="PS50894">
    <property type="entry name" value="HPT"/>
    <property type="match status" value="1"/>
</dbReference>
<dbReference type="Gene3D" id="3.40.50.2300">
    <property type="match status" value="1"/>
</dbReference>
<dbReference type="GO" id="GO:0005886">
    <property type="term" value="C:plasma membrane"/>
    <property type="evidence" value="ECO:0007669"/>
    <property type="project" value="UniProtKB-SubCell"/>
</dbReference>
<feature type="modified residue" description="4-aspartylphosphate" evidence="9">
    <location>
        <position position="758"/>
    </location>
</feature>
<dbReference type="InterPro" id="IPR038188">
    <property type="entry name" value="TorS_sensor_sf"/>
</dbReference>
<dbReference type="SMART" id="SM00387">
    <property type="entry name" value="HATPase_c"/>
    <property type="match status" value="1"/>
</dbReference>
<sequence>MGRFGRKSRLGWQLLLAFVVIAGAPGLMGLLGWLELRDLADRQSRLIAQTIPAIAEVRGFAEESSRVVAIAPDLAAVTDDHVRRERAAFLFGQVDALRDRIRRYESSGQPIPAPLSRSEAEVRQGIARLDLLVQRRLAAEADQRRRLDEGLAATTELLEITDTLAANAEVAVSAGVVSLYDLWDRRAALAERLDRLVEVDLFQLGQMFELRGHVAEIALLLNRIGETRREPELERLRGALVARLGVVTRRLAMVPDRSRAERALVLLHAITPAAASPPGTEDFPGLTARLIALDAQTTAAQAELRDAALRLDTQAAALADGIVGRATRAGEAAQAAIRRTLIASAIGSLLPLMVSAGVVWFYVRGKITRRLDALAARMGGLRAGELHEQVVPRGEDEIARMEQAVEVFRLQALENRALAAERDRNLEELRRHREELRQLVDEQTERLRGEVAAHAEARARAEAADRAKSQFLAMMSHEIRTPMHGVLGLLHGLMQDDLAGRARERVVVALASGEGLMALLNTLLDDAKALDGAVVLRQAAFDPAALLRETAALMAGSAEGKGLWLRVDAPDCGWLIGDAARLRQVLFNLLANAIRFTVTGGVTLRLRARAGPGGVLLVMEVADTGKGIAPEAQRRIFGLFEQEDAETARRYGGTGLGLAISRRLTGAMGGRLSVKSAPGQGARFRFAAHFPAAAAPVQPAAPEAAGSLHLLVVEDHPVNRMVLDGYLSGLGHGFEMVDCAEAALARLAQARFDAVLMDVNLPGMSGIEAARRIRQSAPDGAGAVPVIGISAHVQPEERAACQAAGMVEVLSKPLAPAELRRALAGLRAAGVLAPALADLPAPQVARLARLYLDGMARDMAAIRAALAQGDAGAAARAAHRWRGASGNFGLSDLVAALARFERALAEGPGAAPLWPNLAALAEERAAQMQRELARLPA</sequence>
<dbReference type="FunFam" id="3.30.565.10:FF:000010">
    <property type="entry name" value="Sensor histidine kinase RcsC"/>
    <property type="match status" value="1"/>
</dbReference>
<comment type="subcellular location">
    <subcellularLocation>
        <location evidence="2">Membrane</location>
    </subcellularLocation>
</comment>
<dbReference type="PROSITE" id="PS50110">
    <property type="entry name" value="RESPONSE_REGULATORY"/>
    <property type="match status" value="1"/>
</dbReference>
<dbReference type="InterPro" id="IPR036097">
    <property type="entry name" value="HisK_dim/P_sf"/>
</dbReference>
<dbReference type="PANTHER" id="PTHR45339">
    <property type="entry name" value="HYBRID SIGNAL TRANSDUCTION HISTIDINE KINASE J"/>
    <property type="match status" value="1"/>
</dbReference>
<evidence type="ECO:0000256" key="4">
    <source>
        <dbReference type="ARBA" id="ARBA00022553"/>
    </source>
</evidence>
<dbReference type="AlphaFoldDB" id="A0A1V0GZN8"/>
<dbReference type="Gene3D" id="6.10.340.10">
    <property type="match status" value="1"/>
</dbReference>
<evidence type="ECO:0000313" key="17">
    <source>
        <dbReference type="Proteomes" id="UP000191257"/>
    </source>
</evidence>
<feature type="coiled-coil region" evidence="10">
    <location>
        <begin position="410"/>
        <end position="446"/>
    </location>
</feature>
<evidence type="ECO:0000256" key="2">
    <source>
        <dbReference type="ARBA" id="ARBA00004370"/>
    </source>
</evidence>
<dbReference type="RefSeq" id="WP_105291698.1">
    <property type="nucleotide sequence ID" value="NZ_CAWMZI010000008.1"/>
</dbReference>
<dbReference type="PANTHER" id="PTHR45339:SF3">
    <property type="entry name" value="HISTIDINE KINASE"/>
    <property type="match status" value="1"/>
</dbReference>
<dbReference type="SMART" id="SM00448">
    <property type="entry name" value="REC"/>
    <property type="match status" value="1"/>
</dbReference>
<keyword evidence="4 9" id="KW-0597">Phosphoprotein</keyword>
<dbReference type="CDD" id="cd00082">
    <property type="entry name" value="HisKA"/>
    <property type="match status" value="1"/>
</dbReference>
<keyword evidence="11" id="KW-1133">Transmembrane helix</keyword>